<proteinExistence type="inferred from homology"/>
<dbReference type="PROSITE" id="PS51679">
    <property type="entry name" value="SAM_MT_C5"/>
    <property type="match status" value="1"/>
</dbReference>
<evidence type="ECO:0000313" key="7">
    <source>
        <dbReference type="Proteomes" id="UP001189429"/>
    </source>
</evidence>
<organism evidence="6 7">
    <name type="scientific">Prorocentrum cordatum</name>
    <dbReference type="NCBI Taxonomy" id="2364126"/>
    <lineage>
        <taxon>Eukaryota</taxon>
        <taxon>Sar</taxon>
        <taxon>Alveolata</taxon>
        <taxon>Dinophyceae</taxon>
        <taxon>Prorocentrales</taxon>
        <taxon>Prorocentraceae</taxon>
        <taxon>Prorocentrum</taxon>
    </lineage>
</organism>
<evidence type="ECO:0000256" key="5">
    <source>
        <dbReference type="SAM" id="MobiDB-lite"/>
    </source>
</evidence>
<keyword evidence="2 4" id="KW-0808">Transferase</keyword>
<evidence type="ECO:0000256" key="3">
    <source>
        <dbReference type="ARBA" id="ARBA00022691"/>
    </source>
</evidence>
<evidence type="ECO:0000256" key="1">
    <source>
        <dbReference type="ARBA" id="ARBA00022603"/>
    </source>
</evidence>
<dbReference type="Proteomes" id="UP001189429">
    <property type="component" value="Unassembled WGS sequence"/>
</dbReference>
<protein>
    <recommendedName>
        <fullName evidence="8">DNA (cytosine-5-)-methyltransferase</fullName>
    </recommendedName>
</protein>
<dbReference type="InterPro" id="IPR050750">
    <property type="entry name" value="C5-MTase"/>
</dbReference>
<evidence type="ECO:0000256" key="4">
    <source>
        <dbReference type="PROSITE-ProRule" id="PRU01016"/>
    </source>
</evidence>
<dbReference type="PANTHER" id="PTHR46098">
    <property type="entry name" value="TRNA (CYTOSINE(38)-C(5))-METHYLTRANSFERASE"/>
    <property type="match status" value="1"/>
</dbReference>
<dbReference type="InterPro" id="IPR029063">
    <property type="entry name" value="SAM-dependent_MTases_sf"/>
</dbReference>
<dbReference type="SUPFAM" id="SSF53335">
    <property type="entry name" value="S-adenosyl-L-methionine-dependent methyltransferases"/>
    <property type="match status" value="1"/>
</dbReference>
<accession>A0ABN9UDJ5</accession>
<sequence>MRRAGVPPQNALASDAAKPSQKITQAAHNPGKLFKDITKRTPEEEEDTDVYTWTPPCQYISQNGLRQGASRPKQTGMLIKKAMQYINNKKPRMTIFENAFTMTHKQFKPVLDGVVKALTSIAYTANYSALGSRDYGLPQDRRWVFVVGTRTDAIKHAFNWPHVTKPCPSINAILDAWKPTDRASRLPTVERQKDACKTAYKECFAYGRDPRSTPILLIKLQGFELTDIPWTTQQISKRQAGQLIGNAVSVNTIEAILVEALWSSSLVEKKDENTDEAKERLEWAVGERRSMPATMADVADEGMRSTRMLGNDDYEVWHVSGNSRSMGFERAVPRDIVNRCIQRMRSYMDMFLQTTLDFPNRDLSKVRRMWLVRAPYKCRGPHALTKGVKRTLRVMMGGEAEFIRQRRKAARLADDSIREVWPGSNWRATRQEELDFLKNRCDAKRFIAYSANVLPPQEVAHAVCEGAAARHKEQLPDQLAWARKTERARAAAPGAPAAALLETVKGKPVFVDIYCGSQEVAAALIANRLK</sequence>
<reference evidence="6" key="1">
    <citation type="submission" date="2023-10" db="EMBL/GenBank/DDBJ databases">
        <authorList>
            <person name="Chen Y."/>
            <person name="Shah S."/>
            <person name="Dougan E. K."/>
            <person name="Thang M."/>
            <person name="Chan C."/>
        </authorList>
    </citation>
    <scope>NUCLEOTIDE SEQUENCE [LARGE SCALE GENOMIC DNA]</scope>
</reference>
<gene>
    <name evidence="6" type="ORF">PCOR1329_LOCUS47452</name>
</gene>
<evidence type="ECO:0008006" key="8">
    <source>
        <dbReference type="Google" id="ProtNLM"/>
    </source>
</evidence>
<keyword evidence="1 4" id="KW-0489">Methyltransferase</keyword>
<comment type="similarity">
    <text evidence="4">Belongs to the class I-like SAM-binding methyltransferase superfamily. C5-methyltransferase family.</text>
</comment>
<dbReference type="PANTHER" id="PTHR46098:SF1">
    <property type="entry name" value="TRNA (CYTOSINE(38)-C(5))-METHYLTRANSFERASE"/>
    <property type="match status" value="1"/>
</dbReference>
<evidence type="ECO:0000313" key="6">
    <source>
        <dbReference type="EMBL" id="CAK0857298.1"/>
    </source>
</evidence>
<keyword evidence="3 4" id="KW-0949">S-adenosyl-L-methionine</keyword>
<evidence type="ECO:0000256" key="2">
    <source>
        <dbReference type="ARBA" id="ARBA00022679"/>
    </source>
</evidence>
<feature type="region of interest" description="Disordered" evidence="5">
    <location>
        <begin position="1"/>
        <end position="49"/>
    </location>
</feature>
<feature type="active site" evidence="4">
    <location>
        <position position="57"/>
    </location>
</feature>
<dbReference type="InterPro" id="IPR001525">
    <property type="entry name" value="C5_MeTfrase"/>
</dbReference>
<name>A0ABN9UDJ5_9DINO</name>
<feature type="compositionally biased region" description="Basic and acidic residues" evidence="5">
    <location>
        <begin position="33"/>
        <end position="42"/>
    </location>
</feature>
<dbReference type="Pfam" id="PF00145">
    <property type="entry name" value="DNA_methylase"/>
    <property type="match status" value="1"/>
</dbReference>
<comment type="caution">
    <text evidence="6">The sequence shown here is derived from an EMBL/GenBank/DDBJ whole genome shotgun (WGS) entry which is preliminary data.</text>
</comment>
<dbReference type="EMBL" id="CAUYUJ010015719">
    <property type="protein sequence ID" value="CAK0857298.1"/>
    <property type="molecule type" value="Genomic_DNA"/>
</dbReference>
<keyword evidence="7" id="KW-1185">Reference proteome</keyword>
<dbReference type="Gene3D" id="3.40.50.150">
    <property type="entry name" value="Vaccinia Virus protein VP39"/>
    <property type="match status" value="1"/>
</dbReference>